<dbReference type="Pfam" id="PF13440">
    <property type="entry name" value="Polysacc_synt_3"/>
    <property type="match status" value="1"/>
</dbReference>
<dbReference type="PANTHER" id="PTHR30250">
    <property type="entry name" value="PST FAMILY PREDICTED COLANIC ACID TRANSPORTER"/>
    <property type="match status" value="1"/>
</dbReference>
<feature type="transmembrane region" description="Helical" evidence="6">
    <location>
        <begin position="408"/>
        <end position="427"/>
    </location>
</feature>
<evidence type="ECO:0000256" key="3">
    <source>
        <dbReference type="ARBA" id="ARBA00022692"/>
    </source>
</evidence>
<organism evidence="7 8">
    <name type="scientific">Pedobacter frigidisoli</name>
    <dbReference type="NCBI Taxonomy" id="2530455"/>
    <lineage>
        <taxon>Bacteria</taxon>
        <taxon>Pseudomonadati</taxon>
        <taxon>Bacteroidota</taxon>
        <taxon>Sphingobacteriia</taxon>
        <taxon>Sphingobacteriales</taxon>
        <taxon>Sphingobacteriaceae</taxon>
        <taxon>Pedobacter</taxon>
    </lineage>
</organism>
<reference evidence="7 8" key="1">
    <citation type="submission" date="2019-02" db="EMBL/GenBank/DDBJ databases">
        <title>Pedobacter sp. RP-3-11 sp. nov., isolated from Arctic soil.</title>
        <authorList>
            <person name="Dahal R.H."/>
        </authorList>
    </citation>
    <scope>NUCLEOTIDE SEQUENCE [LARGE SCALE GENOMIC DNA]</scope>
    <source>
        <strain evidence="7 8">RP-3-11</strain>
    </source>
</reference>
<gene>
    <name evidence="7" type="ORF">EZ449_19580</name>
</gene>
<evidence type="ECO:0000256" key="2">
    <source>
        <dbReference type="ARBA" id="ARBA00022475"/>
    </source>
</evidence>
<keyword evidence="8" id="KW-1185">Reference proteome</keyword>
<feature type="transmembrane region" description="Helical" evidence="6">
    <location>
        <begin position="384"/>
        <end position="402"/>
    </location>
</feature>
<feature type="transmembrane region" description="Helical" evidence="6">
    <location>
        <begin position="21"/>
        <end position="45"/>
    </location>
</feature>
<keyword evidence="2" id="KW-1003">Cell membrane</keyword>
<evidence type="ECO:0000256" key="1">
    <source>
        <dbReference type="ARBA" id="ARBA00004651"/>
    </source>
</evidence>
<dbReference type="Proteomes" id="UP000291485">
    <property type="component" value="Unassembled WGS sequence"/>
</dbReference>
<dbReference type="PANTHER" id="PTHR30250:SF11">
    <property type="entry name" value="O-ANTIGEN TRANSPORTER-RELATED"/>
    <property type="match status" value="1"/>
</dbReference>
<keyword evidence="5 6" id="KW-0472">Membrane</keyword>
<feature type="transmembrane region" description="Helical" evidence="6">
    <location>
        <begin position="57"/>
        <end position="79"/>
    </location>
</feature>
<evidence type="ECO:0000313" key="7">
    <source>
        <dbReference type="EMBL" id="TCD01999.1"/>
    </source>
</evidence>
<dbReference type="AlphaFoldDB" id="A0A4R0NP30"/>
<accession>A0A4R0NP30</accession>
<evidence type="ECO:0000256" key="5">
    <source>
        <dbReference type="ARBA" id="ARBA00023136"/>
    </source>
</evidence>
<feature type="transmembrane region" description="Helical" evidence="6">
    <location>
        <begin position="134"/>
        <end position="153"/>
    </location>
</feature>
<comment type="subcellular location">
    <subcellularLocation>
        <location evidence="1">Cell membrane</location>
        <topology evidence="1">Multi-pass membrane protein</topology>
    </subcellularLocation>
</comment>
<keyword evidence="3 6" id="KW-0812">Transmembrane</keyword>
<name>A0A4R0NP30_9SPHI</name>
<dbReference type="EMBL" id="SJSN01000019">
    <property type="protein sequence ID" value="TCD01999.1"/>
    <property type="molecule type" value="Genomic_DNA"/>
</dbReference>
<feature type="transmembrane region" description="Helical" evidence="6">
    <location>
        <begin position="307"/>
        <end position="334"/>
    </location>
</feature>
<keyword evidence="4 6" id="KW-1133">Transmembrane helix</keyword>
<evidence type="ECO:0000256" key="4">
    <source>
        <dbReference type="ARBA" id="ARBA00022989"/>
    </source>
</evidence>
<dbReference type="InterPro" id="IPR050833">
    <property type="entry name" value="Poly_Biosynth_Transport"/>
</dbReference>
<feature type="transmembrane region" description="Helical" evidence="6">
    <location>
        <begin position="160"/>
        <end position="180"/>
    </location>
</feature>
<dbReference type="GO" id="GO:0005886">
    <property type="term" value="C:plasma membrane"/>
    <property type="evidence" value="ECO:0007669"/>
    <property type="project" value="UniProtKB-SubCell"/>
</dbReference>
<proteinExistence type="predicted"/>
<evidence type="ECO:0000313" key="8">
    <source>
        <dbReference type="Proteomes" id="UP000291485"/>
    </source>
</evidence>
<protein>
    <submittedName>
        <fullName evidence="7">Lipopolysaccharide biosynthesis protein</fullName>
    </submittedName>
</protein>
<sequence>MVTTKRLSNFHHMKLISKFKNIHFLSLMGTGGMSVLTFLLTAILYRSLSIRDIGIWFFFQAMLSFLDTFRQGFLSTAFVKFYSGSSLERCQEIIGSTWFIASTTTGILLLLNIPLLVIVHFVGDESLEYFSRYYSLNLLASLPMIVTMCIAQGDLKFGRLLYIRLFQVSFLIFSLAFLIFTKQANLNNLMFANIAAGAITSILCMALGWSGIRLLAKRTKSCIKELFDFGKYTVGTSISSSLFGVTDTFVINFMLGPSSLAVYNLGRRLMEVVEIPLRSFVATAMPSLSSAYNKGDKNNLITIMHKYIGIITICLIPFLIGTYIFAGFALGIIGGGKYSGTEAGNIAVNIFRISATIALLSPADRFMSVTLDAIHKPQINLYKVIIMVIINVITDFAGIYFFGNIYGLVVGTFFPTLVAILISYYHISKGYQTFSIFDSYLVSFREIKRLVLNGFKWSKTT</sequence>
<feature type="transmembrane region" description="Helical" evidence="6">
    <location>
        <begin position="192"/>
        <end position="212"/>
    </location>
</feature>
<evidence type="ECO:0000256" key="6">
    <source>
        <dbReference type="SAM" id="Phobius"/>
    </source>
</evidence>
<feature type="transmembrane region" description="Helical" evidence="6">
    <location>
        <begin position="346"/>
        <end position="363"/>
    </location>
</feature>
<feature type="transmembrane region" description="Helical" evidence="6">
    <location>
        <begin position="99"/>
        <end position="122"/>
    </location>
</feature>
<dbReference type="OrthoDB" id="629958at2"/>
<comment type="caution">
    <text evidence="7">The sequence shown here is derived from an EMBL/GenBank/DDBJ whole genome shotgun (WGS) entry which is preliminary data.</text>
</comment>